<evidence type="ECO:0000313" key="2">
    <source>
        <dbReference type="Proteomes" id="UP000027265"/>
    </source>
</evidence>
<dbReference type="Gene3D" id="3.80.10.10">
    <property type="entry name" value="Ribonuclease Inhibitor"/>
    <property type="match status" value="1"/>
</dbReference>
<organism evidence="1 2">
    <name type="scientific">Jaapia argillacea MUCL 33604</name>
    <dbReference type="NCBI Taxonomy" id="933084"/>
    <lineage>
        <taxon>Eukaryota</taxon>
        <taxon>Fungi</taxon>
        <taxon>Dikarya</taxon>
        <taxon>Basidiomycota</taxon>
        <taxon>Agaricomycotina</taxon>
        <taxon>Agaricomycetes</taxon>
        <taxon>Agaricomycetidae</taxon>
        <taxon>Jaapiales</taxon>
        <taxon>Jaapiaceae</taxon>
        <taxon>Jaapia</taxon>
    </lineage>
</organism>
<keyword evidence="2" id="KW-1185">Reference proteome</keyword>
<dbReference type="SUPFAM" id="SSF52047">
    <property type="entry name" value="RNI-like"/>
    <property type="match status" value="1"/>
</dbReference>
<protein>
    <submittedName>
        <fullName evidence="1">Uncharacterized protein</fullName>
    </submittedName>
</protein>
<evidence type="ECO:0000313" key="1">
    <source>
        <dbReference type="EMBL" id="KDQ53570.1"/>
    </source>
</evidence>
<dbReference type="HOGENOM" id="CLU_1431222_0_0_1"/>
<name>A0A067PIA9_9AGAM</name>
<dbReference type="InParanoid" id="A0A067PIA9"/>
<sequence>MRNIEHFSYRLFSYCRVTPILCIFKFMSHNPQLQVVDPTFSCASLSGSEGLGRIHLPLLHTFTIVSCRLSPTAILSFLHRNPTIQVLAIDIRFYQPPVLFGLIIGTLPNLHTFICSRNGTWLYICSATPPLRHLQRLGINNFDEENESDTAALLAVSETLESITVDPDDEVDLVAERTSVGRWAREVLPH</sequence>
<proteinExistence type="predicted"/>
<reference evidence="2" key="1">
    <citation type="journal article" date="2014" name="Proc. Natl. Acad. Sci. U.S.A.">
        <title>Extensive sampling of basidiomycete genomes demonstrates inadequacy of the white-rot/brown-rot paradigm for wood decay fungi.</title>
        <authorList>
            <person name="Riley R."/>
            <person name="Salamov A.A."/>
            <person name="Brown D.W."/>
            <person name="Nagy L.G."/>
            <person name="Floudas D."/>
            <person name="Held B.W."/>
            <person name="Levasseur A."/>
            <person name="Lombard V."/>
            <person name="Morin E."/>
            <person name="Otillar R."/>
            <person name="Lindquist E.A."/>
            <person name="Sun H."/>
            <person name="LaButti K.M."/>
            <person name="Schmutz J."/>
            <person name="Jabbour D."/>
            <person name="Luo H."/>
            <person name="Baker S.E."/>
            <person name="Pisabarro A.G."/>
            <person name="Walton J.D."/>
            <person name="Blanchette R.A."/>
            <person name="Henrissat B."/>
            <person name="Martin F."/>
            <person name="Cullen D."/>
            <person name="Hibbett D.S."/>
            <person name="Grigoriev I.V."/>
        </authorList>
    </citation>
    <scope>NUCLEOTIDE SEQUENCE [LARGE SCALE GENOMIC DNA]</scope>
    <source>
        <strain evidence="2">MUCL 33604</strain>
    </source>
</reference>
<dbReference type="AlphaFoldDB" id="A0A067PIA9"/>
<dbReference type="InterPro" id="IPR032675">
    <property type="entry name" value="LRR_dom_sf"/>
</dbReference>
<dbReference type="Proteomes" id="UP000027265">
    <property type="component" value="Unassembled WGS sequence"/>
</dbReference>
<accession>A0A067PIA9</accession>
<gene>
    <name evidence="1" type="ORF">JAAARDRAFT_209924</name>
</gene>
<feature type="non-terminal residue" evidence="1">
    <location>
        <position position="190"/>
    </location>
</feature>
<dbReference type="EMBL" id="KL197733">
    <property type="protein sequence ID" value="KDQ53570.1"/>
    <property type="molecule type" value="Genomic_DNA"/>
</dbReference>